<feature type="compositionally biased region" description="Low complexity" evidence="1">
    <location>
        <begin position="91"/>
        <end position="103"/>
    </location>
</feature>
<proteinExistence type="predicted"/>
<reference evidence="2 3" key="1">
    <citation type="submission" date="2018-10" db="EMBL/GenBank/DDBJ databases">
        <title>Fifty Aureobasidium pullulans genomes reveal a recombining polyextremotolerant generalist.</title>
        <authorList>
            <person name="Gostincar C."/>
            <person name="Turk M."/>
            <person name="Zajc J."/>
            <person name="Gunde-Cimerman N."/>
        </authorList>
    </citation>
    <scope>NUCLEOTIDE SEQUENCE [LARGE SCALE GENOMIC DNA]</scope>
    <source>
        <strain evidence="2 3">EXF-3380</strain>
    </source>
</reference>
<dbReference type="EMBL" id="QZBU01000994">
    <property type="protein sequence ID" value="TIA57564.1"/>
    <property type="molecule type" value="Genomic_DNA"/>
</dbReference>
<evidence type="ECO:0000256" key="1">
    <source>
        <dbReference type="SAM" id="MobiDB-lite"/>
    </source>
</evidence>
<comment type="caution">
    <text evidence="2">The sequence shown here is derived from an EMBL/GenBank/DDBJ whole genome shotgun (WGS) entry which is preliminary data.</text>
</comment>
<feature type="compositionally biased region" description="Low complexity" evidence="1">
    <location>
        <begin position="116"/>
        <end position="137"/>
    </location>
</feature>
<organism evidence="2 3">
    <name type="scientific">Aureobasidium pullulans</name>
    <name type="common">Black yeast</name>
    <name type="synonym">Pullularia pullulans</name>
    <dbReference type="NCBI Taxonomy" id="5580"/>
    <lineage>
        <taxon>Eukaryota</taxon>
        <taxon>Fungi</taxon>
        <taxon>Dikarya</taxon>
        <taxon>Ascomycota</taxon>
        <taxon>Pezizomycotina</taxon>
        <taxon>Dothideomycetes</taxon>
        <taxon>Dothideomycetidae</taxon>
        <taxon>Dothideales</taxon>
        <taxon>Saccotheciaceae</taxon>
        <taxon>Aureobasidium</taxon>
    </lineage>
</organism>
<evidence type="ECO:0000313" key="3">
    <source>
        <dbReference type="Proteomes" id="UP000304947"/>
    </source>
</evidence>
<accession>A0A4T0DG82</accession>
<feature type="region of interest" description="Disordered" evidence="1">
    <location>
        <begin position="1"/>
        <end position="165"/>
    </location>
</feature>
<dbReference type="AlphaFoldDB" id="A0A4T0DG82"/>
<protein>
    <submittedName>
        <fullName evidence="2">Uncharacterized protein</fullName>
    </submittedName>
</protein>
<name>A0A4T0DG82_AURPU</name>
<feature type="compositionally biased region" description="Low complexity" evidence="1">
    <location>
        <begin position="155"/>
        <end position="165"/>
    </location>
</feature>
<gene>
    <name evidence="2" type="ORF">D6C83_03789</name>
</gene>
<evidence type="ECO:0000313" key="2">
    <source>
        <dbReference type="EMBL" id="TIA57564.1"/>
    </source>
</evidence>
<dbReference type="Proteomes" id="UP000304947">
    <property type="component" value="Unassembled WGS sequence"/>
</dbReference>
<feature type="compositionally biased region" description="Polar residues" evidence="1">
    <location>
        <begin position="1"/>
        <end position="82"/>
    </location>
</feature>
<sequence>MSPTYTTSPAQPATDTSLSALLASQQMNGHPQSMDARQQDYSQQAPLKQEYSQPGLNSPYASSSYTGNLSETLSSPDQNQAAQYHPDVRPSLSSTASSRSADCSRVRQSARSASFPEYQQQPQGQQQQPQRPYPEQGAPRYQQPGGHPHAAMAQSSRSLPLASALRDTRSDSAIAIDPTIAAQNPQYPQQHAYSPYPPQHEMHQYPGQPGAPMYAPRPEWGAYHAQPMHYAPVSAAGGPPGMAAAVPRPPHVSHSFVRLH</sequence>